<evidence type="ECO:0000313" key="2">
    <source>
        <dbReference type="Proteomes" id="UP000600026"/>
    </source>
</evidence>
<dbReference type="Proteomes" id="UP000600026">
    <property type="component" value="Unassembled WGS sequence"/>
</dbReference>
<dbReference type="RefSeq" id="WP_031143198.1">
    <property type="nucleotide sequence ID" value="NZ_BNEE01000011.1"/>
</dbReference>
<name>A0A919H4Q5_9ACTN</name>
<keyword evidence="2" id="KW-1185">Reference proteome</keyword>
<organism evidence="1 2">
    <name type="scientific">Streptomyces xanthophaeus</name>
    <dbReference type="NCBI Taxonomy" id="67385"/>
    <lineage>
        <taxon>Bacteria</taxon>
        <taxon>Bacillati</taxon>
        <taxon>Actinomycetota</taxon>
        <taxon>Actinomycetes</taxon>
        <taxon>Kitasatosporales</taxon>
        <taxon>Streptomycetaceae</taxon>
        <taxon>Streptomyces</taxon>
    </lineage>
</organism>
<dbReference type="OrthoDB" id="4336858at2"/>
<proteinExistence type="predicted"/>
<dbReference type="AlphaFoldDB" id="A0A919H4Q5"/>
<dbReference type="EMBL" id="BNEE01000011">
    <property type="protein sequence ID" value="GHI90370.1"/>
    <property type="molecule type" value="Genomic_DNA"/>
</dbReference>
<reference evidence="1" key="1">
    <citation type="submission" date="2020-09" db="EMBL/GenBank/DDBJ databases">
        <title>Whole genome shotgun sequence of Streptomyces xanthophaeus NBRC 12829.</title>
        <authorList>
            <person name="Komaki H."/>
            <person name="Tamura T."/>
        </authorList>
    </citation>
    <scope>NUCLEOTIDE SEQUENCE</scope>
    <source>
        <strain evidence="1">NBRC 12829</strain>
    </source>
</reference>
<comment type="caution">
    <text evidence="1">The sequence shown here is derived from an EMBL/GenBank/DDBJ whole genome shotgun (WGS) entry which is preliminary data.</text>
</comment>
<accession>A0A919H4Q5</accession>
<gene>
    <name evidence="1" type="ORF">Sxan_77340</name>
</gene>
<sequence>MTTAALWELDAQLDSEDTLTILSAVWDVFTVAAKVADAITFEEGSEELQAMSAARQCMAGRDLLPLPQSGSPAEVPELAPGSAGLDPFVRLLEHAQQSLIRLAATADQLGGGAERSLREAIQLASRAAVALAAVRGQ</sequence>
<evidence type="ECO:0000313" key="1">
    <source>
        <dbReference type="EMBL" id="GHI90370.1"/>
    </source>
</evidence>
<protein>
    <submittedName>
        <fullName evidence="1">Uncharacterized protein</fullName>
    </submittedName>
</protein>